<dbReference type="InterPro" id="IPR008752">
    <property type="entry name" value="Peptidase_M11"/>
</dbReference>
<sequence length="727" mass="74846">MSLKAVRARITAGTAVALAAALLAPTQGGAAAAPGASRNTVEASGTVLVTAGEDGDDDRYSLLLPSGRTVELADGFSAKPLSAFAGTLAVPGVGTGARLTGSMRASTLRRAATSGTRLEVVTSRTSEPAPSPGPTTHSTYVAKVTNFGPIALTDAQILATVDASQAYWVRESSGQIPAWNRVSGVVPVASSAGSVAGGCGLGNNGADFAAVAQAVGGAAFPGVDFSGSSPNHLVVVVPHNCGGTTSGRGRLGTTFGNGGPVIIDARPQPQPTLDHEFGHNLGLQHANNRSAEYGDVYEVMGAGPDQYRSPVLGTVYRWEQGIIGAGETVDGSAGGTWSLASRAAASGLRGVVFIDPDNGRRHFVDYRTGTGNDAGTCYVSGACNFTSGGYGQDYLAGLTVERENEASGAFLQPVPGNDGVLTGGEAWTSTSGRLKVAGNGATVTITRGPAIGTVAGGTASMSAPTALRDVSATGSGFTPAPGGYRYQWLINGQAVPGAEDQTFQPTPAMAGGALSVTVTAYAPGYDPVSRTSAAQTVAPAAWYANGTRKYPEITGSRRVGGTLTALGLDWVNYYNQKPGDYAPTYQWTRNGNAIKGATASTYRLTSKDKGKKIQVSEYPRAFGFASTTYARSEATGKIRIGKLVTKRPTIGGKAKVGKRVKARTKGWTNGTKFRYQWFAGKKAIRGATGKKLKITRSMRGKKLVVKVIGKKKGFKSAKAKSKPKKVK</sequence>
<feature type="domain" description="Peptidase M11 gametolysin" evidence="1">
    <location>
        <begin position="214"/>
        <end position="304"/>
    </location>
</feature>
<dbReference type="SUPFAM" id="SSF55486">
    <property type="entry name" value="Metalloproteases ('zincins'), catalytic domain"/>
    <property type="match status" value="1"/>
</dbReference>
<dbReference type="Pfam" id="PF05548">
    <property type="entry name" value="Peptidase_M11"/>
    <property type="match status" value="1"/>
</dbReference>
<evidence type="ECO:0000313" key="2">
    <source>
        <dbReference type="EMBL" id="CUR61925.1"/>
    </source>
</evidence>
<name>A0A2P2CIS1_9ZZZZ</name>
<proteinExistence type="predicted"/>
<dbReference type="Gene3D" id="2.60.40.2700">
    <property type="match status" value="3"/>
</dbReference>
<accession>A0A2P2CIS1</accession>
<protein>
    <recommendedName>
        <fullName evidence="1">Peptidase M11 gametolysin domain-containing protein</fullName>
    </recommendedName>
</protein>
<dbReference type="EMBL" id="CZKB01000025">
    <property type="protein sequence ID" value="CUR61925.1"/>
    <property type="molecule type" value="Genomic_DNA"/>
</dbReference>
<organism evidence="2">
    <name type="scientific">metagenome</name>
    <dbReference type="NCBI Taxonomy" id="256318"/>
    <lineage>
        <taxon>unclassified sequences</taxon>
        <taxon>metagenomes</taxon>
    </lineage>
</organism>
<dbReference type="AlphaFoldDB" id="A0A2P2CIS1"/>
<gene>
    <name evidence="2" type="ORF">NOCA150225</name>
</gene>
<reference evidence="2" key="1">
    <citation type="submission" date="2015-08" db="EMBL/GenBank/DDBJ databases">
        <authorList>
            <person name="Babu N.S."/>
            <person name="Beckwith C.J."/>
            <person name="Beseler K.G."/>
            <person name="Brison A."/>
            <person name="Carone J.V."/>
            <person name="Caskin T.P."/>
            <person name="Diamond M."/>
            <person name="Durham M.E."/>
            <person name="Foxe J.M."/>
            <person name="Go M."/>
            <person name="Henderson B.A."/>
            <person name="Jones I.B."/>
            <person name="McGettigan J.A."/>
            <person name="Micheletti S.J."/>
            <person name="Nasrallah M.E."/>
            <person name="Ortiz D."/>
            <person name="Piller C.R."/>
            <person name="Privatt S.R."/>
            <person name="Schneider S.L."/>
            <person name="Sharp S."/>
            <person name="Smith T.C."/>
            <person name="Stanton J.D."/>
            <person name="Ullery H.E."/>
            <person name="Wilson R.J."/>
            <person name="Serrano M.G."/>
            <person name="Buck G."/>
            <person name="Lee V."/>
            <person name="Wang Y."/>
            <person name="Carvalho R."/>
            <person name="Voegtly L."/>
            <person name="Shi R."/>
            <person name="Duckworth R."/>
            <person name="Johnson A."/>
            <person name="Loviza R."/>
            <person name="Walstead R."/>
            <person name="Shah Z."/>
            <person name="Kiflezghi M."/>
            <person name="Wade K."/>
            <person name="Ball S.L."/>
            <person name="Bradley K.W."/>
            <person name="Asai D.J."/>
            <person name="Bowman C.A."/>
            <person name="Russell D.A."/>
            <person name="Pope W.H."/>
            <person name="Jacobs-Sera D."/>
            <person name="Hendrix R.W."/>
            <person name="Hatfull G.F."/>
        </authorList>
    </citation>
    <scope>NUCLEOTIDE SEQUENCE</scope>
</reference>
<evidence type="ECO:0000259" key="1">
    <source>
        <dbReference type="Pfam" id="PF05548"/>
    </source>
</evidence>